<dbReference type="GO" id="GO:0006352">
    <property type="term" value="P:DNA-templated transcription initiation"/>
    <property type="evidence" value="ECO:0007669"/>
    <property type="project" value="InterPro"/>
</dbReference>
<protein>
    <submittedName>
        <fullName evidence="7">RNA polymerase subunit sigma-24</fullName>
    </submittedName>
</protein>
<dbReference type="OrthoDB" id="7188614at2"/>
<evidence type="ECO:0000256" key="1">
    <source>
        <dbReference type="ARBA" id="ARBA00010641"/>
    </source>
</evidence>
<dbReference type="InterPro" id="IPR014284">
    <property type="entry name" value="RNA_pol_sigma-70_dom"/>
</dbReference>
<dbReference type="GO" id="GO:0016987">
    <property type="term" value="F:sigma factor activity"/>
    <property type="evidence" value="ECO:0007669"/>
    <property type="project" value="UniProtKB-KW"/>
</dbReference>
<dbReference type="InterPro" id="IPR036388">
    <property type="entry name" value="WH-like_DNA-bd_sf"/>
</dbReference>
<keyword evidence="2" id="KW-0805">Transcription regulation</keyword>
<organism evidence="7 8">
    <name type="scientific">Caulobacter mirabilis</name>
    <dbReference type="NCBI Taxonomy" id="69666"/>
    <lineage>
        <taxon>Bacteria</taxon>
        <taxon>Pseudomonadati</taxon>
        <taxon>Pseudomonadota</taxon>
        <taxon>Alphaproteobacteria</taxon>
        <taxon>Caulobacterales</taxon>
        <taxon>Caulobacteraceae</taxon>
        <taxon>Caulobacter</taxon>
    </lineage>
</organism>
<dbReference type="Pfam" id="PF04542">
    <property type="entry name" value="Sigma70_r2"/>
    <property type="match status" value="1"/>
</dbReference>
<dbReference type="PANTHER" id="PTHR43133:SF63">
    <property type="entry name" value="RNA POLYMERASE SIGMA FACTOR FECI-RELATED"/>
    <property type="match status" value="1"/>
</dbReference>
<dbReference type="KEGG" id="cmb:CSW64_20540"/>
<proteinExistence type="inferred from homology"/>
<evidence type="ECO:0000313" key="7">
    <source>
        <dbReference type="EMBL" id="ATQ44609.1"/>
    </source>
</evidence>
<dbReference type="AlphaFoldDB" id="A0A2D2B2X9"/>
<dbReference type="InterPro" id="IPR013325">
    <property type="entry name" value="RNA_pol_sigma_r2"/>
</dbReference>
<feature type="domain" description="RNA polymerase sigma-70 region 2" evidence="5">
    <location>
        <begin position="17"/>
        <end position="82"/>
    </location>
</feature>
<evidence type="ECO:0000256" key="3">
    <source>
        <dbReference type="ARBA" id="ARBA00023082"/>
    </source>
</evidence>
<evidence type="ECO:0000313" key="8">
    <source>
        <dbReference type="Proteomes" id="UP000228945"/>
    </source>
</evidence>
<dbReference type="Proteomes" id="UP000228945">
    <property type="component" value="Chromosome"/>
</dbReference>
<evidence type="ECO:0000256" key="4">
    <source>
        <dbReference type="ARBA" id="ARBA00023163"/>
    </source>
</evidence>
<sequence length="177" mass="20265">MPPEDGPGDREEPAAVYRRLREPLLRFFGRRVGDRAEVEDLTQQVFMRLLGARETETIENIDAFAFRIATNLLHDRGRAHVRRPEVVQDFTAPGAEGTRHLVEDISPERVFVGRETLGEVLATLDELGERTRDIFVLFRIEKMKQRDIAALYGIGQSTVEKHVMKAVLHLTRKYGLD</sequence>
<evidence type="ECO:0000259" key="6">
    <source>
        <dbReference type="Pfam" id="PF08281"/>
    </source>
</evidence>
<dbReference type="EMBL" id="CP024201">
    <property type="protein sequence ID" value="ATQ44609.1"/>
    <property type="molecule type" value="Genomic_DNA"/>
</dbReference>
<dbReference type="GO" id="GO:0003677">
    <property type="term" value="F:DNA binding"/>
    <property type="evidence" value="ECO:0007669"/>
    <property type="project" value="InterPro"/>
</dbReference>
<dbReference type="PANTHER" id="PTHR43133">
    <property type="entry name" value="RNA POLYMERASE ECF-TYPE SIGMA FACTO"/>
    <property type="match status" value="1"/>
</dbReference>
<name>A0A2D2B2X9_9CAUL</name>
<dbReference type="SUPFAM" id="SSF88946">
    <property type="entry name" value="Sigma2 domain of RNA polymerase sigma factors"/>
    <property type="match status" value="1"/>
</dbReference>
<feature type="domain" description="RNA polymerase sigma factor 70 region 4 type 2" evidence="6">
    <location>
        <begin position="118"/>
        <end position="170"/>
    </location>
</feature>
<dbReference type="RefSeq" id="WP_099623857.1">
    <property type="nucleotide sequence ID" value="NZ_CP024201.1"/>
</dbReference>
<dbReference type="InterPro" id="IPR007627">
    <property type="entry name" value="RNA_pol_sigma70_r2"/>
</dbReference>
<comment type="similarity">
    <text evidence="1">Belongs to the sigma-70 factor family. ECF subfamily.</text>
</comment>
<accession>A0A2D2B2X9</accession>
<dbReference type="Pfam" id="PF08281">
    <property type="entry name" value="Sigma70_r4_2"/>
    <property type="match status" value="1"/>
</dbReference>
<dbReference type="InterPro" id="IPR013324">
    <property type="entry name" value="RNA_pol_sigma_r3/r4-like"/>
</dbReference>
<keyword evidence="4" id="KW-0804">Transcription</keyword>
<dbReference type="NCBIfam" id="TIGR02937">
    <property type="entry name" value="sigma70-ECF"/>
    <property type="match status" value="1"/>
</dbReference>
<reference evidence="7 8" key="1">
    <citation type="submission" date="2017-10" db="EMBL/GenBank/DDBJ databases">
        <title>Genome sequence of Caulobacter mirabilis FWC38.</title>
        <authorList>
            <person name="Fiebig A."/>
            <person name="Crosson S."/>
        </authorList>
    </citation>
    <scope>NUCLEOTIDE SEQUENCE [LARGE SCALE GENOMIC DNA]</scope>
    <source>
        <strain evidence="7 8">FWC 38</strain>
    </source>
</reference>
<dbReference type="InterPro" id="IPR039425">
    <property type="entry name" value="RNA_pol_sigma-70-like"/>
</dbReference>
<keyword evidence="8" id="KW-1185">Reference proteome</keyword>
<evidence type="ECO:0000259" key="5">
    <source>
        <dbReference type="Pfam" id="PF04542"/>
    </source>
</evidence>
<dbReference type="Gene3D" id="1.10.10.10">
    <property type="entry name" value="Winged helix-like DNA-binding domain superfamily/Winged helix DNA-binding domain"/>
    <property type="match status" value="1"/>
</dbReference>
<dbReference type="InterPro" id="IPR013249">
    <property type="entry name" value="RNA_pol_sigma70_r4_t2"/>
</dbReference>
<evidence type="ECO:0000256" key="2">
    <source>
        <dbReference type="ARBA" id="ARBA00023015"/>
    </source>
</evidence>
<dbReference type="Gene3D" id="1.10.1740.10">
    <property type="match status" value="1"/>
</dbReference>
<dbReference type="SUPFAM" id="SSF88659">
    <property type="entry name" value="Sigma3 and sigma4 domains of RNA polymerase sigma factors"/>
    <property type="match status" value="1"/>
</dbReference>
<keyword evidence="3" id="KW-0731">Sigma factor</keyword>
<gene>
    <name evidence="7" type="ORF">CSW64_20540</name>
</gene>